<organism evidence="2 3">
    <name type="scientific">Filibacter tadaridae</name>
    <dbReference type="NCBI Taxonomy" id="2483811"/>
    <lineage>
        <taxon>Bacteria</taxon>
        <taxon>Bacillati</taxon>
        <taxon>Bacillota</taxon>
        <taxon>Bacilli</taxon>
        <taxon>Bacillales</taxon>
        <taxon>Caryophanaceae</taxon>
        <taxon>Filibacter</taxon>
    </lineage>
</organism>
<evidence type="ECO:0000256" key="1">
    <source>
        <dbReference type="SAM" id="Phobius"/>
    </source>
</evidence>
<sequence length="225" mass="25550">MEMRKSENQQIEMRTSRVQPNENVEKVKGSLQAYWNYLLRYLKKPTEAFRRAEGEFIFDVVTLALFALFIGIVNYALKSSHDSATLSFVSIVSDTFFFIAFGMLIVLISLYLINKFLGAELTLKTLTGIYGTQLIPLLALSLLTFVLILIKSVVIGNVLLLAIVLYAIFVLPLYLLTRLLATTSSNLDPHYSFISYLILFTLLFSFYLRVILDKGLGDIFGRLTF</sequence>
<feature type="transmembrane region" description="Helical" evidence="1">
    <location>
        <begin position="56"/>
        <end position="77"/>
    </location>
</feature>
<keyword evidence="1" id="KW-0812">Transmembrane</keyword>
<dbReference type="EMBL" id="UXAV01000031">
    <property type="protein sequence ID" value="VDC24819.1"/>
    <property type="molecule type" value="Genomic_DNA"/>
</dbReference>
<dbReference type="Proteomes" id="UP000270468">
    <property type="component" value="Unassembled WGS sequence"/>
</dbReference>
<name>A0A3P5X8Q3_9BACL</name>
<feature type="transmembrane region" description="Helical" evidence="1">
    <location>
        <begin position="157"/>
        <end position="181"/>
    </location>
</feature>
<gene>
    <name evidence="2" type="ORF">FILTAD_01101</name>
</gene>
<evidence type="ECO:0008006" key="4">
    <source>
        <dbReference type="Google" id="ProtNLM"/>
    </source>
</evidence>
<accession>A0A3P5X8Q3</accession>
<reference evidence="2 3" key="1">
    <citation type="submission" date="2018-11" db="EMBL/GenBank/DDBJ databases">
        <authorList>
            <person name="Criscuolo A."/>
        </authorList>
    </citation>
    <scope>NUCLEOTIDE SEQUENCE [LARGE SCALE GENOMIC DNA]</scope>
    <source>
        <strain evidence="2">ATB-66</strain>
    </source>
</reference>
<dbReference type="AlphaFoldDB" id="A0A3P5X8Q3"/>
<feature type="transmembrane region" description="Helical" evidence="1">
    <location>
        <begin position="89"/>
        <end position="113"/>
    </location>
</feature>
<feature type="transmembrane region" description="Helical" evidence="1">
    <location>
        <begin position="193"/>
        <end position="212"/>
    </location>
</feature>
<feature type="transmembrane region" description="Helical" evidence="1">
    <location>
        <begin position="133"/>
        <end position="150"/>
    </location>
</feature>
<keyword evidence="1" id="KW-0472">Membrane</keyword>
<proteinExistence type="predicted"/>
<protein>
    <recommendedName>
        <fullName evidence="4">Yip1 domain protein</fullName>
    </recommendedName>
</protein>
<keyword evidence="3" id="KW-1185">Reference proteome</keyword>
<keyword evidence="1" id="KW-1133">Transmembrane helix</keyword>
<evidence type="ECO:0000313" key="3">
    <source>
        <dbReference type="Proteomes" id="UP000270468"/>
    </source>
</evidence>
<evidence type="ECO:0000313" key="2">
    <source>
        <dbReference type="EMBL" id="VDC24819.1"/>
    </source>
</evidence>